<gene>
    <name evidence="3" type="ORF">CJD38_09545</name>
</gene>
<dbReference type="Pfam" id="PF04072">
    <property type="entry name" value="LCM"/>
    <property type="match status" value="1"/>
</dbReference>
<reference evidence="3 4" key="1">
    <citation type="submission" date="2018-04" db="EMBL/GenBank/DDBJ databases">
        <title>Novel species isolated from glacier.</title>
        <authorList>
            <person name="Liu Q."/>
            <person name="Xin Y.-H."/>
        </authorList>
    </citation>
    <scope>NUCLEOTIDE SEQUENCE [LARGE SCALE GENOMIC DNA]</scope>
    <source>
        <strain evidence="3 4">GT1R17</strain>
    </source>
</reference>
<evidence type="ECO:0000313" key="3">
    <source>
        <dbReference type="EMBL" id="PTU31561.1"/>
    </source>
</evidence>
<sequence length="280" mass="30678">MSSDTSTERVSPTAYATGYMWYRLGMSHPALATAEGKRLDFAFGLLMYGVKRVSGTSFDAMMIARHKGIDARLARAIDQGRVGQVIEIAAGLSPRGINFAKRYGKKITYIETDLAAMANTKRKLLDDAGLLSDHHRVIEIDALNDKGPKSLAALVKTLDPNVGTAIITEGLMSYLDGDTARDVWRRFARTLKKFPHGLYLSDVYIRGEHDVGSKAFGAVLGRFVKGKIHVHFEAASQAIQALRSSGFRTTAVHEPRDIPETREIAATKGADRVRVLEATT</sequence>
<dbReference type="EMBL" id="QANS01000003">
    <property type="protein sequence ID" value="PTU31561.1"/>
    <property type="molecule type" value="Genomic_DNA"/>
</dbReference>
<organism evidence="3 4">
    <name type="scientific">Stenotrophobium rhamnosiphilum</name>
    <dbReference type="NCBI Taxonomy" id="2029166"/>
    <lineage>
        <taxon>Bacteria</taxon>
        <taxon>Pseudomonadati</taxon>
        <taxon>Pseudomonadota</taxon>
        <taxon>Gammaproteobacteria</taxon>
        <taxon>Nevskiales</taxon>
        <taxon>Nevskiaceae</taxon>
        <taxon>Stenotrophobium</taxon>
    </lineage>
</organism>
<dbReference type="PANTHER" id="PTHR43619:SF2">
    <property type="entry name" value="S-ADENOSYL-L-METHIONINE-DEPENDENT METHYLTRANSFERASES SUPERFAMILY PROTEIN"/>
    <property type="match status" value="1"/>
</dbReference>
<evidence type="ECO:0000256" key="1">
    <source>
        <dbReference type="ARBA" id="ARBA00022603"/>
    </source>
</evidence>
<keyword evidence="2 3" id="KW-0808">Transferase</keyword>
<dbReference type="SUPFAM" id="SSF53335">
    <property type="entry name" value="S-adenosyl-L-methionine-dependent methyltransferases"/>
    <property type="match status" value="1"/>
</dbReference>
<evidence type="ECO:0000313" key="4">
    <source>
        <dbReference type="Proteomes" id="UP000244248"/>
    </source>
</evidence>
<comment type="caution">
    <text evidence="3">The sequence shown here is derived from an EMBL/GenBank/DDBJ whole genome shotgun (WGS) entry which is preliminary data.</text>
</comment>
<name>A0A2T5MG58_9GAMM</name>
<dbReference type="InterPro" id="IPR007213">
    <property type="entry name" value="Ppm1/Ppm2/Tcmp"/>
</dbReference>
<keyword evidence="4" id="KW-1185">Reference proteome</keyword>
<dbReference type="PANTHER" id="PTHR43619">
    <property type="entry name" value="S-ADENOSYL-L-METHIONINE-DEPENDENT METHYLTRANSFERASE YKTD-RELATED"/>
    <property type="match status" value="1"/>
</dbReference>
<dbReference type="RefSeq" id="WP_107940105.1">
    <property type="nucleotide sequence ID" value="NZ_QANS01000003.1"/>
</dbReference>
<keyword evidence="1 3" id="KW-0489">Methyltransferase</keyword>
<dbReference type="OrthoDB" id="7063113at2"/>
<dbReference type="InterPro" id="IPR029063">
    <property type="entry name" value="SAM-dependent_MTases_sf"/>
</dbReference>
<dbReference type="GO" id="GO:0032259">
    <property type="term" value="P:methylation"/>
    <property type="evidence" value="ECO:0007669"/>
    <property type="project" value="UniProtKB-KW"/>
</dbReference>
<proteinExistence type="predicted"/>
<dbReference type="GO" id="GO:0008168">
    <property type="term" value="F:methyltransferase activity"/>
    <property type="evidence" value="ECO:0007669"/>
    <property type="project" value="UniProtKB-KW"/>
</dbReference>
<accession>A0A2T5MG58</accession>
<evidence type="ECO:0000256" key="2">
    <source>
        <dbReference type="ARBA" id="ARBA00022679"/>
    </source>
</evidence>
<dbReference type="Gene3D" id="3.40.50.150">
    <property type="entry name" value="Vaccinia Virus protein VP39"/>
    <property type="match status" value="1"/>
</dbReference>
<protein>
    <submittedName>
        <fullName evidence="3">Class I SAM-dependent methyltransferase</fullName>
    </submittedName>
</protein>
<dbReference type="Proteomes" id="UP000244248">
    <property type="component" value="Unassembled WGS sequence"/>
</dbReference>
<dbReference type="AlphaFoldDB" id="A0A2T5MG58"/>